<accession>A0A381UKU3</accession>
<reference evidence="1" key="1">
    <citation type="submission" date="2018-05" db="EMBL/GenBank/DDBJ databases">
        <authorList>
            <person name="Lanie J.A."/>
            <person name="Ng W.-L."/>
            <person name="Kazmierczak K.M."/>
            <person name="Andrzejewski T.M."/>
            <person name="Davidsen T.M."/>
            <person name="Wayne K.J."/>
            <person name="Tettelin H."/>
            <person name="Glass J.I."/>
            <person name="Rusch D."/>
            <person name="Podicherti R."/>
            <person name="Tsui H.-C.T."/>
            <person name="Winkler M.E."/>
        </authorList>
    </citation>
    <scope>NUCLEOTIDE SEQUENCE</scope>
</reference>
<dbReference type="Gene3D" id="2.60.40.420">
    <property type="entry name" value="Cupredoxins - blue copper proteins"/>
    <property type="match status" value="1"/>
</dbReference>
<dbReference type="InterPro" id="IPR008972">
    <property type="entry name" value="Cupredoxin"/>
</dbReference>
<proteinExistence type="predicted"/>
<dbReference type="AlphaFoldDB" id="A0A381UKU3"/>
<evidence type="ECO:0000313" key="1">
    <source>
        <dbReference type="EMBL" id="SVA28750.1"/>
    </source>
</evidence>
<name>A0A381UKU3_9ZZZZ</name>
<sequence length="246" mass="26757">MQVFGIAIFFALAMGCGSSDENSFSAAVDENTSVFDIGISSGELVGDEGTLRIKKNENVRLNFSSDTEITVHLHGYDIEKTVFSGNDQVMEFKANATGRFAITSHKNETGHQDHGSHSDHSGAEIDADTHAALFESETLTSGEMFSYQVPMNIENTTIPYHDHMNHDAGGSIEVSSDHGESGNILVMVGSGGHYFHPDNVIVKPGALIEWKVESDKKVRLTSGLPPSNQTKHESEEETLITIEVYP</sequence>
<gene>
    <name evidence="1" type="ORF">METZ01_LOCUS81604</name>
</gene>
<dbReference type="EMBL" id="UINC01006639">
    <property type="protein sequence ID" value="SVA28750.1"/>
    <property type="molecule type" value="Genomic_DNA"/>
</dbReference>
<organism evidence="1">
    <name type="scientific">marine metagenome</name>
    <dbReference type="NCBI Taxonomy" id="408172"/>
    <lineage>
        <taxon>unclassified sequences</taxon>
        <taxon>metagenomes</taxon>
        <taxon>ecological metagenomes</taxon>
    </lineage>
</organism>
<protein>
    <recommendedName>
        <fullName evidence="2">Plastocyanin-like domain-containing protein</fullName>
    </recommendedName>
</protein>
<dbReference type="SUPFAM" id="SSF49503">
    <property type="entry name" value="Cupredoxins"/>
    <property type="match status" value="1"/>
</dbReference>
<evidence type="ECO:0008006" key="2">
    <source>
        <dbReference type="Google" id="ProtNLM"/>
    </source>
</evidence>